<keyword evidence="2" id="KW-1185">Reference proteome</keyword>
<dbReference type="Proteomes" id="UP000318833">
    <property type="component" value="Unassembled WGS sequence"/>
</dbReference>
<organism evidence="1 2">
    <name type="scientific">Aquimarina algiphila</name>
    <dbReference type="NCBI Taxonomy" id="2047982"/>
    <lineage>
        <taxon>Bacteria</taxon>
        <taxon>Pseudomonadati</taxon>
        <taxon>Bacteroidota</taxon>
        <taxon>Flavobacteriia</taxon>
        <taxon>Flavobacteriales</taxon>
        <taxon>Flavobacteriaceae</taxon>
        <taxon>Aquimarina</taxon>
    </lineage>
</organism>
<dbReference type="AlphaFoldDB" id="A0A554VKH9"/>
<evidence type="ECO:0000313" key="1">
    <source>
        <dbReference type="EMBL" id="TSE08549.1"/>
    </source>
</evidence>
<dbReference type="RefSeq" id="WP_109435275.1">
    <property type="nucleotide sequence ID" value="NZ_CANLFO010000020.1"/>
</dbReference>
<evidence type="ECO:0000313" key="2">
    <source>
        <dbReference type="Proteomes" id="UP000318833"/>
    </source>
</evidence>
<dbReference type="EMBL" id="VLNR01000022">
    <property type="protein sequence ID" value="TSE08549.1"/>
    <property type="molecule type" value="Genomic_DNA"/>
</dbReference>
<sequence length="102" mass="11793">MRNVVKIPLIFILLILIYFVFTTGSDETIHQQINETKNQVVQDAIEQYNIIKRNGSDLEISMHAGFVADAFLKVGDKENYSKWKKIENQKEQKAKNANVRLP</sequence>
<reference evidence="1 2" key="1">
    <citation type="submission" date="2019-07" db="EMBL/GenBank/DDBJ databases">
        <title>The draft genome sequence of Aquimarina algiphila M91.</title>
        <authorList>
            <person name="Meng X."/>
        </authorList>
    </citation>
    <scope>NUCLEOTIDE SEQUENCE [LARGE SCALE GENOMIC DNA]</scope>
    <source>
        <strain evidence="1 2">M91</strain>
    </source>
</reference>
<proteinExistence type="predicted"/>
<comment type="caution">
    <text evidence="1">The sequence shown here is derived from an EMBL/GenBank/DDBJ whole genome shotgun (WGS) entry which is preliminary data.</text>
</comment>
<name>A0A554VKH9_9FLAO</name>
<protein>
    <submittedName>
        <fullName evidence="1">Uncharacterized protein</fullName>
    </submittedName>
</protein>
<gene>
    <name evidence="1" type="ORF">FOF46_12315</name>
</gene>
<dbReference type="OrthoDB" id="1163424at2"/>
<accession>A0A554VKH9</accession>